<dbReference type="Pfam" id="PF00005">
    <property type="entry name" value="ABC_tran"/>
    <property type="match status" value="1"/>
</dbReference>
<organism evidence="5 6">
    <name type="scientific">Budvicia aquatica</name>
    <dbReference type="NCBI Taxonomy" id="82979"/>
    <lineage>
        <taxon>Bacteria</taxon>
        <taxon>Pseudomonadati</taxon>
        <taxon>Pseudomonadota</taxon>
        <taxon>Gammaproteobacteria</taxon>
        <taxon>Enterobacterales</taxon>
        <taxon>Budviciaceae</taxon>
        <taxon>Budvicia</taxon>
    </lineage>
</organism>
<dbReference type="GO" id="GO:0016887">
    <property type="term" value="F:ATP hydrolysis activity"/>
    <property type="evidence" value="ECO:0007669"/>
    <property type="project" value="InterPro"/>
</dbReference>
<keyword evidence="2" id="KW-0547">Nucleotide-binding</keyword>
<evidence type="ECO:0000259" key="4">
    <source>
        <dbReference type="PROSITE" id="PS50893"/>
    </source>
</evidence>
<dbReference type="EMBL" id="CAADJA010000002">
    <property type="protein sequence ID" value="VFS46807.1"/>
    <property type="molecule type" value="Genomic_DNA"/>
</dbReference>
<dbReference type="PROSITE" id="PS00211">
    <property type="entry name" value="ABC_TRANSPORTER_1"/>
    <property type="match status" value="1"/>
</dbReference>
<evidence type="ECO:0000256" key="3">
    <source>
        <dbReference type="ARBA" id="ARBA00022840"/>
    </source>
</evidence>
<dbReference type="InterPro" id="IPR003439">
    <property type="entry name" value="ABC_transporter-like_ATP-bd"/>
</dbReference>
<protein>
    <submittedName>
        <fullName evidence="5">Energy-coupling factor transporter ATP-binding protein EcfA1</fullName>
        <ecNumber evidence="5">3.6.3.-</ecNumber>
    </submittedName>
</protein>
<sequence>MVASLQLQEFTFTPQGSDLPLLGPLNLALPGDSGFFVVYGGNGSGKSTLAQLLAGWYPEQLAGTIGGSATLLQETLEGKRLTEQATRIQLVQQSPLLQLSGCTFSVEEEIAFGPENLALPEDQIGQRIDQALRYTHSEYLRQRHPATLSGGEAQRVVLACALAMQPRLLLLDEAFSRLTPKATEQLLTQLRQYATDYHCQILLFERALLPAAKYCTQAMVLSNGKQLAAGQINEVLKTAISQVNAPDAWQVIHQLAAFQRWPDDIPLNDQMLINAFKEQYANP</sequence>
<dbReference type="InterPro" id="IPR015856">
    <property type="entry name" value="ABC_transpr_CbiO/EcfA_su"/>
</dbReference>
<dbReference type="CDD" id="cd03225">
    <property type="entry name" value="ABC_cobalt_CbiO_domain1"/>
    <property type="match status" value="1"/>
</dbReference>
<dbReference type="InterPro" id="IPR050095">
    <property type="entry name" value="ECF_ABC_transporter_ATP-bd"/>
</dbReference>
<evidence type="ECO:0000313" key="5">
    <source>
        <dbReference type="EMBL" id="VFS46807.1"/>
    </source>
</evidence>
<reference evidence="5 6" key="1">
    <citation type="submission" date="2019-03" db="EMBL/GenBank/DDBJ databases">
        <authorList>
            <consortium name="Pathogen Informatics"/>
        </authorList>
    </citation>
    <scope>NUCLEOTIDE SEQUENCE [LARGE SCALE GENOMIC DNA]</scope>
    <source>
        <strain evidence="5 6">NCTC12282</strain>
    </source>
</reference>
<name>A0A484ZE73_9GAMM</name>
<gene>
    <name evidence="5" type="primary">ecfA1_3</name>
    <name evidence="5" type="ORF">NCTC12282_01737</name>
</gene>
<keyword evidence="1" id="KW-0813">Transport</keyword>
<dbReference type="Proteomes" id="UP000373449">
    <property type="component" value="Unassembled WGS sequence"/>
</dbReference>
<dbReference type="InterPro" id="IPR027417">
    <property type="entry name" value="P-loop_NTPase"/>
</dbReference>
<keyword evidence="5" id="KW-0378">Hydrolase</keyword>
<dbReference type="PANTHER" id="PTHR43553">
    <property type="entry name" value="HEAVY METAL TRANSPORTER"/>
    <property type="match status" value="1"/>
</dbReference>
<dbReference type="Gene3D" id="3.40.50.300">
    <property type="entry name" value="P-loop containing nucleotide triphosphate hydrolases"/>
    <property type="match status" value="1"/>
</dbReference>
<dbReference type="InterPro" id="IPR003593">
    <property type="entry name" value="AAA+_ATPase"/>
</dbReference>
<dbReference type="InterPro" id="IPR017871">
    <property type="entry name" value="ABC_transporter-like_CS"/>
</dbReference>
<accession>A0A484ZE73</accession>
<dbReference type="EC" id="3.6.3.-" evidence="5"/>
<dbReference type="AlphaFoldDB" id="A0A484ZE73"/>
<evidence type="ECO:0000313" key="6">
    <source>
        <dbReference type="Proteomes" id="UP000373449"/>
    </source>
</evidence>
<dbReference type="SMART" id="SM00382">
    <property type="entry name" value="AAA"/>
    <property type="match status" value="1"/>
</dbReference>
<evidence type="ECO:0000256" key="1">
    <source>
        <dbReference type="ARBA" id="ARBA00022448"/>
    </source>
</evidence>
<evidence type="ECO:0000256" key="2">
    <source>
        <dbReference type="ARBA" id="ARBA00022741"/>
    </source>
</evidence>
<dbReference type="PROSITE" id="PS50893">
    <property type="entry name" value="ABC_TRANSPORTER_2"/>
    <property type="match status" value="1"/>
</dbReference>
<dbReference type="GO" id="GO:0042626">
    <property type="term" value="F:ATPase-coupled transmembrane transporter activity"/>
    <property type="evidence" value="ECO:0007669"/>
    <property type="project" value="TreeGrafter"/>
</dbReference>
<dbReference type="SUPFAM" id="SSF52540">
    <property type="entry name" value="P-loop containing nucleoside triphosphate hydrolases"/>
    <property type="match status" value="1"/>
</dbReference>
<feature type="domain" description="ABC transporter" evidence="4">
    <location>
        <begin position="5"/>
        <end position="248"/>
    </location>
</feature>
<dbReference type="PANTHER" id="PTHR43553:SF1">
    <property type="entry name" value="ABC TRANSPORTER I FAMILY MEMBER 11, CHLOROPLASTIC"/>
    <property type="match status" value="1"/>
</dbReference>
<keyword evidence="3 5" id="KW-0067">ATP-binding</keyword>
<proteinExistence type="predicted"/>
<dbReference type="GO" id="GO:0005524">
    <property type="term" value="F:ATP binding"/>
    <property type="evidence" value="ECO:0007669"/>
    <property type="project" value="UniProtKB-KW"/>
</dbReference>
<dbReference type="GO" id="GO:0016020">
    <property type="term" value="C:membrane"/>
    <property type="evidence" value="ECO:0007669"/>
    <property type="project" value="InterPro"/>
</dbReference>